<feature type="active site" description="Proton acceptor; for dehydratase activity" evidence="3">
    <location>
        <position position="83"/>
    </location>
</feature>
<keyword evidence="2" id="KW-0511">Multifunctional enzyme</keyword>
<dbReference type="InterPro" id="IPR055123">
    <property type="entry name" value="SpnB-like_Rossmann"/>
</dbReference>
<name>A0A1M7R282_9ACTN</name>
<evidence type="ECO:0000259" key="5">
    <source>
        <dbReference type="PROSITE" id="PS52019"/>
    </source>
</evidence>
<evidence type="ECO:0000256" key="3">
    <source>
        <dbReference type="PROSITE-ProRule" id="PRU01363"/>
    </source>
</evidence>
<feature type="domain" description="PKS/mFAS DH" evidence="5">
    <location>
        <begin position="51"/>
        <end position="356"/>
    </location>
</feature>
<dbReference type="InterPro" id="IPR049900">
    <property type="entry name" value="PKS_mFAS_DH"/>
</dbReference>
<feature type="region of interest" description="Disordered" evidence="4">
    <location>
        <begin position="144"/>
        <end position="168"/>
    </location>
</feature>
<feature type="non-terminal residue" evidence="6">
    <location>
        <position position="1"/>
    </location>
</feature>
<keyword evidence="1" id="KW-0808">Transferase</keyword>
<dbReference type="InterPro" id="IPR049551">
    <property type="entry name" value="PKS_DH_C"/>
</dbReference>
<organism evidence="6 7">
    <name type="scientific">Actinacidiphila paucisporea</name>
    <dbReference type="NCBI Taxonomy" id="310782"/>
    <lineage>
        <taxon>Bacteria</taxon>
        <taxon>Bacillati</taxon>
        <taxon>Actinomycetota</taxon>
        <taxon>Actinomycetes</taxon>
        <taxon>Kitasatosporales</taxon>
        <taxon>Streptomycetaceae</taxon>
        <taxon>Actinacidiphila</taxon>
    </lineage>
</organism>
<reference evidence="6 7" key="1">
    <citation type="submission" date="2016-11" db="EMBL/GenBank/DDBJ databases">
        <authorList>
            <person name="Jaros S."/>
            <person name="Januszkiewicz K."/>
            <person name="Wedrychowicz H."/>
        </authorList>
    </citation>
    <scope>NUCLEOTIDE SEQUENCE [LARGE SCALE GENOMIC DNA]</scope>
    <source>
        <strain evidence="6 7">CGMCC 4.2025</strain>
    </source>
</reference>
<dbReference type="PROSITE" id="PS52019">
    <property type="entry name" value="PKS_MFAS_DH"/>
    <property type="match status" value="1"/>
</dbReference>
<feature type="region of interest" description="N-terminal hotdog fold" evidence="3">
    <location>
        <begin position="51"/>
        <end position="180"/>
    </location>
</feature>
<dbReference type="SMART" id="SM00826">
    <property type="entry name" value="PKS_DH"/>
    <property type="match status" value="1"/>
</dbReference>
<dbReference type="Proteomes" id="UP000184111">
    <property type="component" value="Unassembled WGS sequence"/>
</dbReference>
<dbReference type="Pfam" id="PF14765">
    <property type="entry name" value="PS-DH"/>
    <property type="match status" value="1"/>
</dbReference>
<evidence type="ECO:0000256" key="2">
    <source>
        <dbReference type="ARBA" id="ARBA00023268"/>
    </source>
</evidence>
<proteinExistence type="predicted"/>
<dbReference type="GO" id="GO:0006633">
    <property type="term" value="P:fatty acid biosynthetic process"/>
    <property type="evidence" value="ECO:0007669"/>
    <property type="project" value="TreeGrafter"/>
</dbReference>
<dbReference type="InterPro" id="IPR050091">
    <property type="entry name" value="PKS_NRPS_Biosynth_Enz"/>
</dbReference>
<dbReference type="PANTHER" id="PTHR43775">
    <property type="entry name" value="FATTY ACID SYNTHASE"/>
    <property type="match status" value="1"/>
</dbReference>
<dbReference type="AlphaFoldDB" id="A0A1M7R282"/>
<dbReference type="PANTHER" id="PTHR43775:SF51">
    <property type="entry name" value="INACTIVE PHENOLPHTHIOCEROL SYNTHESIS POLYKETIDE SYNTHASE TYPE I PKS1-RELATED"/>
    <property type="match status" value="1"/>
</dbReference>
<dbReference type="InterPro" id="IPR049552">
    <property type="entry name" value="PKS_DH_N"/>
</dbReference>
<dbReference type="RefSeq" id="WP_200804639.1">
    <property type="nucleotide sequence ID" value="NZ_FRBI01000075.1"/>
</dbReference>
<evidence type="ECO:0000313" key="7">
    <source>
        <dbReference type="Proteomes" id="UP000184111"/>
    </source>
</evidence>
<dbReference type="GO" id="GO:0004312">
    <property type="term" value="F:fatty acid synthase activity"/>
    <property type="evidence" value="ECO:0007669"/>
    <property type="project" value="TreeGrafter"/>
</dbReference>
<evidence type="ECO:0000313" key="6">
    <source>
        <dbReference type="EMBL" id="SHN38713.1"/>
    </source>
</evidence>
<sequence length="481" mass="50726">THNTPINWTTHFTNTPTTDLPTYPFQTTHYWVKSSSGSGDVAQAGLTRTQHPLLGAVVRLAEDGGSVLTGRLSSRDHPWLSDHAVAGTVLLPGTAFVELALHAGEDTGHDTVEELTLEAPLVLPTERAVQLQLTVGAPDDANRRTLTVHSRPEPADADDPGTTPWTRHATGTLTTAQAPEPVPTPADAAWPPPGATPIDLTDAYDTLAARGYTYGPAFQNLTAAWQHGNDLYADLDQGAEADPQTYGIHPALLDASLHPLVLAADGGTRLPFAWNGVRLHATGATAARVHLTRRGEDAVVIELTDAAGQPLLTVEQLTTRPFDPAVLDAIAATGRDSSLFRVEWTALPPAEPAADASADAEGWAVWGQDDRLSLGLPVHPGLDTLSDPAPAVALRFVTPPDAADVVQQAHAAAEDSLLRLQEWLATPALADTHLVVVTSNAAPVDPADDPDLVQATVTGLVRTAQSEHPGRITLIDLDGHP</sequence>
<dbReference type="Pfam" id="PF21089">
    <property type="entry name" value="PKS_DH_N"/>
    <property type="match status" value="1"/>
</dbReference>
<feature type="active site" description="Proton donor; for dehydratase activity" evidence="3">
    <location>
        <position position="254"/>
    </location>
</feature>
<dbReference type="InterPro" id="IPR020807">
    <property type="entry name" value="PKS_DH"/>
</dbReference>
<dbReference type="EMBL" id="FRBI01000075">
    <property type="protein sequence ID" value="SHN38713.1"/>
    <property type="molecule type" value="Genomic_DNA"/>
</dbReference>
<dbReference type="SUPFAM" id="SSF51735">
    <property type="entry name" value="NAD(P)-binding Rossmann-fold domains"/>
    <property type="match status" value="1"/>
</dbReference>
<dbReference type="InterPro" id="IPR036291">
    <property type="entry name" value="NAD(P)-bd_dom_sf"/>
</dbReference>
<accession>A0A1M7R282</accession>
<dbReference type="Gene3D" id="3.40.50.11460">
    <property type="match status" value="1"/>
</dbReference>
<protein>
    <submittedName>
        <fullName evidence="6">Polyketide synthase dehydratase</fullName>
    </submittedName>
</protein>
<feature type="non-terminal residue" evidence="6">
    <location>
        <position position="481"/>
    </location>
</feature>
<dbReference type="InterPro" id="IPR042104">
    <property type="entry name" value="PKS_dehydratase_sf"/>
</dbReference>
<dbReference type="Gene3D" id="3.10.129.110">
    <property type="entry name" value="Polyketide synthase dehydratase"/>
    <property type="match status" value="1"/>
</dbReference>
<feature type="region of interest" description="C-terminal hotdog fold" evidence="3">
    <location>
        <begin position="195"/>
        <end position="356"/>
    </location>
</feature>
<evidence type="ECO:0000256" key="1">
    <source>
        <dbReference type="ARBA" id="ARBA00022679"/>
    </source>
</evidence>
<dbReference type="STRING" id="310782.SAMN05216499_1751"/>
<dbReference type="Pfam" id="PF22953">
    <property type="entry name" value="SpnB_Rossmann"/>
    <property type="match status" value="1"/>
</dbReference>
<keyword evidence="7" id="KW-1185">Reference proteome</keyword>
<gene>
    <name evidence="6" type="ORF">SAMN05216499_1751</name>
</gene>
<evidence type="ECO:0000256" key="4">
    <source>
        <dbReference type="SAM" id="MobiDB-lite"/>
    </source>
</evidence>